<sequence>MMGGYGMGYGAGLLGIFYMLVPLLIIGLIIYWAVRAAVQSGGVQQKTGHMGAIEIAEERYARGEISDEELNTIRSNLKKK</sequence>
<evidence type="ECO:0000256" key="1">
    <source>
        <dbReference type="SAM" id="Phobius"/>
    </source>
</evidence>
<keyword evidence="3" id="KW-1185">Reference proteome</keyword>
<keyword evidence="1" id="KW-0812">Transmembrane</keyword>
<feature type="transmembrane region" description="Helical" evidence="1">
    <location>
        <begin position="12"/>
        <end position="34"/>
    </location>
</feature>
<dbReference type="EMBL" id="CP121694">
    <property type="protein sequence ID" value="WRO21617.1"/>
    <property type="molecule type" value="Genomic_DNA"/>
</dbReference>
<keyword evidence="1" id="KW-1133">Transmembrane helix</keyword>
<organism evidence="2 3">
    <name type="scientific">Metallumcola ferriviriculae</name>
    <dbReference type="NCBI Taxonomy" id="3039180"/>
    <lineage>
        <taxon>Bacteria</taxon>
        <taxon>Bacillati</taxon>
        <taxon>Bacillota</taxon>
        <taxon>Clostridia</taxon>
        <taxon>Neomoorellales</taxon>
        <taxon>Desulfitibacteraceae</taxon>
        <taxon>Metallumcola</taxon>
    </lineage>
</organism>
<keyword evidence="1" id="KW-0472">Membrane</keyword>
<gene>
    <name evidence="2" type="ORF">MFMK1_001427</name>
</gene>
<dbReference type="AlphaFoldDB" id="A0AAU0UML8"/>
<evidence type="ECO:0000313" key="2">
    <source>
        <dbReference type="EMBL" id="WRO21617.1"/>
    </source>
</evidence>
<protein>
    <submittedName>
        <fullName evidence="2">SHOCT domain-containing protein</fullName>
    </submittedName>
</protein>
<dbReference type="RefSeq" id="WP_366924450.1">
    <property type="nucleotide sequence ID" value="NZ_CP121694.1"/>
</dbReference>
<dbReference type="Proteomes" id="UP001329915">
    <property type="component" value="Chromosome"/>
</dbReference>
<accession>A0AAU0UML8</accession>
<dbReference type="KEGG" id="dbc:MFMK1_001427"/>
<name>A0AAU0UML8_9FIRM</name>
<proteinExistence type="predicted"/>
<reference evidence="2 3" key="1">
    <citation type="submission" date="2023-04" db="EMBL/GenBank/DDBJ databases">
        <authorList>
            <person name="Hsu D."/>
        </authorList>
    </citation>
    <scope>NUCLEOTIDE SEQUENCE [LARGE SCALE GENOMIC DNA]</scope>
    <source>
        <strain evidence="2 3">MK1</strain>
    </source>
</reference>
<evidence type="ECO:0000313" key="3">
    <source>
        <dbReference type="Proteomes" id="UP001329915"/>
    </source>
</evidence>